<name>A0A6F8ZJM8_9FIRM</name>
<dbReference type="InterPro" id="IPR023210">
    <property type="entry name" value="NADP_OxRdtase_dom"/>
</dbReference>
<keyword evidence="3" id="KW-1185">Reference proteome</keyword>
<dbReference type="InterPro" id="IPR036812">
    <property type="entry name" value="NAD(P)_OxRdtase_dom_sf"/>
</dbReference>
<dbReference type="AlphaFoldDB" id="A0A6F8ZJM8"/>
<evidence type="ECO:0000313" key="3">
    <source>
        <dbReference type="Proteomes" id="UP000503399"/>
    </source>
</evidence>
<proteinExistence type="predicted"/>
<reference evidence="2 3" key="1">
    <citation type="submission" date="2020-02" db="EMBL/GenBank/DDBJ databases">
        <authorList>
            <person name="Hogendoorn C."/>
        </authorList>
    </citation>
    <scope>NUCLEOTIDE SEQUENCE [LARGE SCALE GENOMIC DNA]</scope>
    <source>
        <strain evidence="2">R501</strain>
    </source>
</reference>
<dbReference type="PANTHER" id="PTHR43638:SF3">
    <property type="entry name" value="ALDEHYDE REDUCTASE"/>
    <property type="match status" value="1"/>
</dbReference>
<evidence type="ECO:0000259" key="1">
    <source>
        <dbReference type="Pfam" id="PF00248"/>
    </source>
</evidence>
<dbReference type="Pfam" id="PF00248">
    <property type="entry name" value="Aldo_ket_red"/>
    <property type="match status" value="1"/>
</dbReference>
<dbReference type="SUPFAM" id="SSF51430">
    <property type="entry name" value="NAD(P)-linked oxidoreductase"/>
    <property type="match status" value="1"/>
</dbReference>
<organism evidence="2 3">
    <name type="scientific">Candidatus Hydrogenisulfobacillus filiaventi</name>
    <dbReference type="NCBI Taxonomy" id="2707344"/>
    <lineage>
        <taxon>Bacteria</taxon>
        <taxon>Bacillati</taxon>
        <taxon>Bacillota</taxon>
        <taxon>Clostridia</taxon>
        <taxon>Eubacteriales</taxon>
        <taxon>Clostridiales Family XVII. Incertae Sedis</taxon>
        <taxon>Candidatus Hydrogenisulfobacillus</taxon>
    </lineage>
</organism>
<dbReference type="PRINTS" id="PR00069">
    <property type="entry name" value="ALDKETRDTASE"/>
</dbReference>
<accession>A0A6F8ZJM8</accession>
<dbReference type="InterPro" id="IPR018170">
    <property type="entry name" value="Aldo/ket_reductase_CS"/>
</dbReference>
<dbReference type="Proteomes" id="UP000503399">
    <property type="component" value="Chromosome"/>
</dbReference>
<evidence type="ECO:0000313" key="2">
    <source>
        <dbReference type="EMBL" id="CAB1129663.1"/>
    </source>
</evidence>
<dbReference type="PANTHER" id="PTHR43638">
    <property type="entry name" value="OXIDOREDUCTASE, ALDO/KETO REDUCTASE FAMILY PROTEIN"/>
    <property type="match status" value="1"/>
</dbReference>
<protein>
    <submittedName>
        <fullName evidence="2">Aldo/keto reductase</fullName>
    </submittedName>
</protein>
<dbReference type="KEGG" id="hfv:R50_2166"/>
<dbReference type="EMBL" id="LR778114">
    <property type="protein sequence ID" value="CAB1129663.1"/>
    <property type="molecule type" value="Genomic_DNA"/>
</dbReference>
<dbReference type="GO" id="GO:0016491">
    <property type="term" value="F:oxidoreductase activity"/>
    <property type="evidence" value="ECO:0007669"/>
    <property type="project" value="InterPro"/>
</dbReference>
<dbReference type="InterPro" id="IPR020471">
    <property type="entry name" value="AKR"/>
</dbReference>
<dbReference type="PROSITE" id="PS00062">
    <property type="entry name" value="ALDOKETO_REDUCTASE_2"/>
    <property type="match status" value="1"/>
</dbReference>
<feature type="domain" description="NADP-dependent oxidoreductase" evidence="1">
    <location>
        <begin position="15"/>
        <end position="269"/>
    </location>
</feature>
<gene>
    <name evidence="2" type="ORF">R50_2166</name>
</gene>
<dbReference type="Gene3D" id="3.20.20.100">
    <property type="entry name" value="NADP-dependent oxidoreductase domain"/>
    <property type="match status" value="1"/>
</dbReference>
<sequence length="284" mass="31090">MRTVEFAPGITLPAIAQGTWHLGEDPTRRREEVAALRAGIDLGLTVIDTAEMYADGEAERVVAEAIAGRREEVFLVSKVWPTHARRDLVMRAAEGSLARLGTDHLDLYLLHWPTLRVPLEETLDALVTLVRQGKTRAIGVSNFPAAWFRRAQTLLPLDVPLRVDQVPYSPADRRAERDPLPAVREAGALLMGWGPLKFVNQAASPAARAVLETVAVRHGRSWQQVVLNWVTTHPGVQAIAKAANPAHTRANAAATDFELTPGDLAEIEAAFPLPEHGLELETMD</sequence>